<evidence type="ECO:0000256" key="1">
    <source>
        <dbReference type="SAM" id="Phobius"/>
    </source>
</evidence>
<evidence type="ECO:0000313" key="3">
    <source>
        <dbReference type="Proteomes" id="UP000187406"/>
    </source>
</evidence>
<keyword evidence="3" id="KW-1185">Reference proteome</keyword>
<comment type="caution">
    <text evidence="2">The sequence shown here is derived from an EMBL/GenBank/DDBJ whole genome shotgun (WGS) entry which is preliminary data.</text>
</comment>
<dbReference type="AlphaFoldDB" id="A0A1Q3BV06"/>
<dbReference type="EMBL" id="BDDD01000929">
    <property type="protein sequence ID" value="GAV71613.1"/>
    <property type="molecule type" value="Genomic_DNA"/>
</dbReference>
<protein>
    <submittedName>
        <fullName evidence="2">Uncharacterized protein</fullName>
    </submittedName>
</protein>
<keyword evidence="1" id="KW-0812">Transmembrane</keyword>
<dbReference type="Proteomes" id="UP000187406">
    <property type="component" value="Unassembled WGS sequence"/>
</dbReference>
<sequence>MQVPKMQYYIHPNDFVLLNGQSIYSERSIFSKCKELTTPGKIISVVTETSGYYSGSNYLFVGLCCLRVYKFIHFAIRRYLLLISFICIGLMLFEVGYCVISGILQLCGLISSWSPFR</sequence>
<name>A0A1Q3BV06_CEPFO</name>
<gene>
    <name evidence="2" type="ORF">CFOL_v3_15103</name>
</gene>
<evidence type="ECO:0000313" key="2">
    <source>
        <dbReference type="EMBL" id="GAV71613.1"/>
    </source>
</evidence>
<keyword evidence="1" id="KW-0472">Membrane</keyword>
<keyword evidence="1" id="KW-1133">Transmembrane helix</keyword>
<dbReference type="InParanoid" id="A0A1Q3BV06"/>
<reference evidence="3" key="1">
    <citation type="submission" date="2016-04" db="EMBL/GenBank/DDBJ databases">
        <title>Cephalotus genome sequencing.</title>
        <authorList>
            <person name="Fukushima K."/>
            <person name="Hasebe M."/>
            <person name="Fang X."/>
        </authorList>
    </citation>
    <scope>NUCLEOTIDE SEQUENCE [LARGE SCALE GENOMIC DNA]</scope>
    <source>
        <strain evidence="3">cv. St1</strain>
    </source>
</reference>
<organism evidence="2 3">
    <name type="scientific">Cephalotus follicularis</name>
    <name type="common">Albany pitcher plant</name>
    <dbReference type="NCBI Taxonomy" id="3775"/>
    <lineage>
        <taxon>Eukaryota</taxon>
        <taxon>Viridiplantae</taxon>
        <taxon>Streptophyta</taxon>
        <taxon>Embryophyta</taxon>
        <taxon>Tracheophyta</taxon>
        <taxon>Spermatophyta</taxon>
        <taxon>Magnoliopsida</taxon>
        <taxon>eudicotyledons</taxon>
        <taxon>Gunneridae</taxon>
        <taxon>Pentapetalae</taxon>
        <taxon>rosids</taxon>
        <taxon>fabids</taxon>
        <taxon>Oxalidales</taxon>
        <taxon>Cephalotaceae</taxon>
        <taxon>Cephalotus</taxon>
    </lineage>
</organism>
<feature type="transmembrane region" description="Helical" evidence="1">
    <location>
        <begin position="79"/>
        <end position="104"/>
    </location>
</feature>
<accession>A0A1Q3BV06</accession>
<proteinExistence type="predicted"/>